<dbReference type="Gene3D" id="1.10.720.30">
    <property type="entry name" value="SAP domain"/>
    <property type="match status" value="1"/>
</dbReference>
<comment type="similarity">
    <text evidence="2">Belongs to the ku70 family.</text>
</comment>
<feature type="domain" description="VWFA" evidence="15">
    <location>
        <begin position="37"/>
        <end position="245"/>
    </location>
</feature>
<dbReference type="CDD" id="cd00788">
    <property type="entry name" value="KU70"/>
    <property type="match status" value="1"/>
</dbReference>
<keyword evidence="4" id="KW-0547">Nucleotide-binding</keyword>
<dbReference type="GO" id="GO:0043564">
    <property type="term" value="C:Ku70:Ku80 complex"/>
    <property type="evidence" value="ECO:0007669"/>
    <property type="project" value="InterPro"/>
</dbReference>
<dbReference type="InterPro" id="IPR027388">
    <property type="entry name" value="Ku70_bridge/pillars_dom_sf"/>
</dbReference>
<evidence type="ECO:0000256" key="14">
    <source>
        <dbReference type="SAM" id="MobiDB-lite"/>
    </source>
</evidence>
<dbReference type="InterPro" id="IPR047087">
    <property type="entry name" value="KU70_core_dom"/>
</dbReference>
<dbReference type="Gene3D" id="4.10.970.10">
    <property type="entry name" value="Ku70, bridge and pillars"/>
    <property type="match status" value="1"/>
</dbReference>
<dbReference type="GO" id="GO:0006303">
    <property type="term" value="P:double-strand break repair via nonhomologous end joining"/>
    <property type="evidence" value="ECO:0007669"/>
    <property type="project" value="InterPro"/>
</dbReference>
<evidence type="ECO:0000259" key="15">
    <source>
        <dbReference type="PROSITE" id="PS50234"/>
    </source>
</evidence>
<evidence type="ECO:0000256" key="7">
    <source>
        <dbReference type="ARBA" id="ARBA00022806"/>
    </source>
</evidence>
<dbReference type="PIRSF" id="PIRSF003033">
    <property type="entry name" value="Ku70"/>
    <property type="match status" value="1"/>
</dbReference>
<dbReference type="Pfam" id="PF03730">
    <property type="entry name" value="Ku_C"/>
    <property type="match status" value="1"/>
</dbReference>
<dbReference type="GO" id="GO:0005524">
    <property type="term" value="F:ATP binding"/>
    <property type="evidence" value="ECO:0007669"/>
    <property type="project" value="UniProtKB-KW"/>
</dbReference>
<dbReference type="EMBL" id="CAIIXF020000006">
    <property type="protein sequence ID" value="CAH1785312.1"/>
    <property type="molecule type" value="Genomic_DNA"/>
</dbReference>
<gene>
    <name evidence="16" type="ORF">OFUS_LOCUS11384</name>
</gene>
<sequence>MAGFDDLPTWGGNFADDDGDEDEGEYQTQTRWGSKDGLIFLIDCTESMFEKSEEQSNFELAIKCAKNVIQNKIISSDKDLMGIVFYGTEKESNSSDFKHIYVNFDLELPGAPRVLELEAFLEEPENNDFSSNYGHNDNYSLSEAMWTCQNMFSNCSQKIGYKRVLLFTNNDIPHSHNAALQRQAIKKAKDLAETGVELELMHMQNPGQTFDVTLFYRDLLIELDSEDTTVLPDPSQKFEELLTRVRSKDHKKRATGRIPLTLGEGMQLSVGVYNLVRTCTKPAAVKLYKKTNEEVKTVSKTVLTETAEVLMPQDLKVSQEYSGRKICFENEEVREMKNFGATGLHLMGFKPTSSLKRYLHTKPAQFIYPDESIIEGSITAFCALLKKCIEKDVIGLCKYIRSKSSTPVFVALLPQEEEFDENNVQVTPPGFHVIFLPFADDMRKVTHENTPRAKTDQVDKAKDLIKKLTRPFRSEDIENPALQTHYANLEALALDRDAPDSVQDLTLPDERGITKRAGKIIEEFKELVFPEGYTPGAKRKATPAGGAAKKAKAESQDIDIRKEAEDGKLGKLTVPVLKEAVKNLKIKTTGTKKADLIDAITDHFDL</sequence>
<dbReference type="NCBIfam" id="TIGR00578">
    <property type="entry name" value="ku70"/>
    <property type="match status" value="1"/>
</dbReference>
<dbReference type="EC" id="3.6.4.12" evidence="3"/>
<dbReference type="InterPro" id="IPR002035">
    <property type="entry name" value="VWF_A"/>
</dbReference>
<dbReference type="Pfam" id="PF03731">
    <property type="entry name" value="Ku_N"/>
    <property type="match status" value="1"/>
</dbReference>
<keyword evidence="8" id="KW-0067">ATP-binding</keyword>
<evidence type="ECO:0000256" key="8">
    <source>
        <dbReference type="ARBA" id="ARBA00022840"/>
    </source>
</evidence>
<dbReference type="PROSITE" id="PS50234">
    <property type="entry name" value="VWFA"/>
    <property type="match status" value="1"/>
</dbReference>
<dbReference type="CDD" id="cd01458">
    <property type="entry name" value="vWA_ku"/>
    <property type="match status" value="1"/>
</dbReference>
<dbReference type="SUPFAM" id="SSF68906">
    <property type="entry name" value="SAP domain"/>
    <property type="match status" value="1"/>
</dbReference>
<evidence type="ECO:0000256" key="6">
    <source>
        <dbReference type="ARBA" id="ARBA00022801"/>
    </source>
</evidence>
<evidence type="ECO:0000256" key="12">
    <source>
        <dbReference type="ARBA" id="ARBA00023242"/>
    </source>
</evidence>
<dbReference type="GO" id="GO:0003678">
    <property type="term" value="F:DNA helicase activity"/>
    <property type="evidence" value="ECO:0007669"/>
    <property type="project" value="UniProtKB-EC"/>
</dbReference>
<evidence type="ECO:0000256" key="11">
    <source>
        <dbReference type="ARBA" id="ARBA00023204"/>
    </source>
</evidence>
<dbReference type="GO" id="GO:0000723">
    <property type="term" value="P:telomere maintenance"/>
    <property type="evidence" value="ECO:0007669"/>
    <property type="project" value="InterPro"/>
</dbReference>
<dbReference type="Pfam" id="PF02037">
    <property type="entry name" value="SAP"/>
    <property type="match status" value="1"/>
</dbReference>
<name>A0A8J1UDV3_OWEFU</name>
<dbReference type="InterPro" id="IPR005160">
    <property type="entry name" value="Ku_C"/>
</dbReference>
<dbReference type="InterPro" id="IPR006165">
    <property type="entry name" value="Ku70"/>
</dbReference>
<dbReference type="FunFam" id="3.40.50.410:FF:000080">
    <property type="entry name" value="X-ray repair-complementing defective repair in Chinese hamster cells 6"/>
    <property type="match status" value="1"/>
</dbReference>
<comment type="subcellular location">
    <subcellularLocation>
        <location evidence="1">Nucleus</location>
    </subcellularLocation>
</comment>
<dbReference type="PANTHER" id="PTHR12604:SF2">
    <property type="entry name" value="X-RAY REPAIR CROSS-COMPLEMENTING PROTEIN 6"/>
    <property type="match status" value="1"/>
</dbReference>
<keyword evidence="5" id="KW-0227">DNA damage</keyword>
<dbReference type="SUPFAM" id="SSF53300">
    <property type="entry name" value="vWA-like"/>
    <property type="match status" value="1"/>
</dbReference>
<dbReference type="SUPFAM" id="SSF100939">
    <property type="entry name" value="SPOC domain-like"/>
    <property type="match status" value="1"/>
</dbReference>
<dbReference type="Gene3D" id="1.10.1600.10">
    <property type="match status" value="1"/>
</dbReference>
<proteinExistence type="inferred from homology"/>
<evidence type="ECO:0000256" key="9">
    <source>
        <dbReference type="ARBA" id="ARBA00023125"/>
    </source>
</evidence>
<evidence type="ECO:0000256" key="1">
    <source>
        <dbReference type="ARBA" id="ARBA00004123"/>
    </source>
</evidence>
<dbReference type="GO" id="GO:0003690">
    <property type="term" value="F:double-stranded DNA binding"/>
    <property type="evidence" value="ECO:0007669"/>
    <property type="project" value="TreeGrafter"/>
</dbReference>
<evidence type="ECO:0000256" key="2">
    <source>
        <dbReference type="ARBA" id="ARBA00005240"/>
    </source>
</evidence>
<dbReference type="InterPro" id="IPR036465">
    <property type="entry name" value="vWFA_dom_sf"/>
</dbReference>
<keyword evidence="7" id="KW-0347">Helicase</keyword>
<keyword evidence="12" id="KW-0539">Nucleus</keyword>
<dbReference type="OrthoDB" id="3249161at2759"/>
<dbReference type="InterPro" id="IPR036361">
    <property type="entry name" value="SAP_dom_sf"/>
</dbReference>
<dbReference type="FunFam" id="1.10.720.30:FF:000007">
    <property type="entry name" value="X-ray repair cross complementing 6"/>
    <property type="match status" value="1"/>
</dbReference>
<dbReference type="SMART" id="SM00559">
    <property type="entry name" value="Ku78"/>
    <property type="match status" value="1"/>
</dbReference>
<dbReference type="InterPro" id="IPR003034">
    <property type="entry name" value="SAP_dom"/>
</dbReference>
<keyword evidence="10" id="KW-0233">DNA recombination</keyword>
<feature type="region of interest" description="Disordered" evidence="14">
    <location>
        <begin position="1"/>
        <end position="29"/>
    </location>
</feature>
<evidence type="ECO:0000256" key="10">
    <source>
        <dbReference type="ARBA" id="ARBA00023172"/>
    </source>
</evidence>
<dbReference type="GO" id="GO:0003684">
    <property type="term" value="F:damaged DNA binding"/>
    <property type="evidence" value="ECO:0007669"/>
    <property type="project" value="InterPro"/>
</dbReference>
<keyword evidence="17" id="KW-1185">Reference proteome</keyword>
<comment type="caution">
    <text evidence="16">The sequence shown here is derived from an EMBL/GenBank/DDBJ whole genome shotgun (WGS) entry which is preliminary data.</text>
</comment>
<keyword evidence="9" id="KW-0238">DNA-binding</keyword>
<evidence type="ECO:0000313" key="17">
    <source>
        <dbReference type="Proteomes" id="UP000749559"/>
    </source>
</evidence>
<dbReference type="InterPro" id="IPR006164">
    <property type="entry name" value="DNA_bd_Ku70/Ku80"/>
</dbReference>
<dbReference type="GO" id="GO:0016787">
    <property type="term" value="F:hydrolase activity"/>
    <property type="evidence" value="ECO:0007669"/>
    <property type="project" value="UniProtKB-KW"/>
</dbReference>
<protein>
    <recommendedName>
        <fullName evidence="3">DNA helicase</fullName>
        <ecNumber evidence="3">3.6.4.12</ecNumber>
    </recommendedName>
</protein>
<keyword evidence="11" id="KW-0234">DNA repair</keyword>
<evidence type="ECO:0000256" key="5">
    <source>
        <dbReference type="ARBA" id="ARBA00022763"/>
    </source>
</evidence>
<reference evidence="16" key="1">
    <citation type="submission" date="2022-03" db="EMBL/GenBank/DDBJ databases">
        <authorList>
            <person name="Martin C."/>
        </authorList>
    </citation>
    <scope>NUCLEOTIDE SEQUENCE</scope>
</reference>
<evidence type="ECO:0000313" key="16">
    <source>
        <dbReference type="EMBL" id="CAH1785312.1"/>
    </source>
</evidence>
<feature type="compositionally biased region" description="Acidic residues" evidence="14">
    <location>
        <begin position="15"/>
        <end position="25"/>
    </location>
</feature>
<organism evidence="16 17">
    <name type="scientific">Owenia fusiformis</name>
    <name type="common">Polychaete worm</name>
    <dbReference type="NCBI Taxonomy" id="6347"/>
    <lineage>
        <taxon>Eukaryota</taxon>
        <taxon>Metazoa</taxon>
        <taxon>Spiralia</taxon>
        <taxon>Lophotrochozoa</taxon>
        <taxon>Annelida</taxon>
        <taxon>Polychaeta</taxon>
        <taxon>Sedentaria</taxon>
        <taxon>Canalipalpata</taxon>
        <taxon>Sabellida</taxon>
        <taxon>Oweniida</taxon>
        <taxon>Oweniidae</taxon>
        <taxon>Owenia</taxon>
    </lineage>
</organism>
<evidence type="ECO:0000256" key="3">
    <source>
        <dbReference type="ARBA" id="ARBA00012551"/>
    </source>
</evidence>
<evidence type="ECO:0000256" key="4">
    <source>
        <dbReference type="ARBA" id="ARBA00022741"/>
    </source>
</evidence>
<dbReference type="PANTHER" id="PTHR12604">
    <property type="entry name" value="KU AUTOANTIGEN DNA HELICASE"/>
    <property type="match status" value="1"/>
</dbReference>
<dbReference type="Pfam" id="PF02735">
    <property type="entry name" value="Ku"/>
    <property type="match status" value="1"/>
</dbReference>
<dbReference type="FunFam" id="4.10.970.10:FF:000001">
    <property type="entry name" value="X-ray repair cross-complementing protein 6 isoform X1"/>
    <property type="match status" value="1"/>
</dbReference>
<evidence type="ECO:0000256" key="13">
    <source>
        <dbReference type="ARBA" id="ARBA00047995"/>
    </source>
</evidence>
<dbReference type="Proteomes" id="UP000749559">
    <property type="component" value="Unassembled WGS sequence"/>
</dbReference>
<keyword evidence="6" id="KW-0378">Hydrolase</keyword>
<comment type="catalytic activity">
    <reaction evidence="13">
        <text>ATP + H2O = ADP + phosphate + H(+)</text>
        <dbReference type="Rhea" id="RHEA:13065"/>
        <dbReference type="ChEBI" id="CHEBI:15377"/>
        <dbReference type="ChEBI" id="CHEBI:15378"/>
        <dbReference type="ChEBI" id="CHEBI:30616"/>
        <dbReference type="ChEBI" id="CHEBI:43474"/>
        <dbReference type="ChEBI" id="CHEBI:456216"/>
        <dbReference type="EC" id="3.6.4.12"/>
    </reaction>
</comment>
<dbReference type="Gene3D" id="3.40.50.410">
    <property type="entry name" value="von Willebrand factor, type A domain"/>
    <property type="match status" value="1"/>
</dbReference>
<dbReference type="AlphaFoldDB" id="A0A8J1UDV3"/>
<dbReference type="FunFam" id="2.40.290.10:FF:000001">
    <property type="entry name" value="X-ray repair cross complementing 6"/>
    <property type="match status" value="1"/>
</dbReference>
<dbReference type="InterPro" id="IPR005161">
    <property type="entry name" value="Ku_N"/>
</dbReference>
<dbReference type="GO" id="GO:0042162">
    <property type="term" value="F:telomeric DNA binding"/>
    <property type="evidence" value="ECO:0007669"/>
    <property type="project" value="InterPro"/>
</dbReference>
<accession>A0A8J1UDV3</accession>
<dbReference type="Gene3D" id="2.40.290.10">
    <property type="match status" value="1"/>
</dbReference>
<dbReference type="GO" id="GO:0006310">
    <property type="term" value="P:DNA recombination"/>
    <property type="evidence" value="ECO:0007669"/>
    <property type="project" value="UniProtKB-KW"/>
</dbReference>
<dbReference type="InterPro" id="IPR016194">
    <property type="entry name" value="SPOC-like_C_dom_sf"/>
</dbReference>